<dbReference type="EMBL" id="JBEPSJ010000001">
    <property type="protein sequence ID" value="MET4581203.1"/>
    <property type="molecule type" value="Genomic_DNA"/>
</dbReference>
<feature type="domain" description="PepSY" evidence="3">
    <location>
        <begin position="136"/>
        <end position="181"/>
    </location>
</feature>
<evidence type="ECO:0000256" key="1">
    <source>
        <dbReference type="SAM" id="MobiDB-lite"/>
    </source>
</evidence>
<keyword evidence="5" id="KW-1185">Reference proteome</keyword>
<name>A0ABV2QKZ8_9MICO</name>
<dbReference type="Pfam" id="PF03413">
    <property type="entry name" value="PepSY"/>
    <property type="match status" value="2"/>
</dbReference>
<dbReference type="Proteomes" id="UP001549257">
    <property type="component" value="Unassembled WGS sequence"/>
</dbReference>
<organism evidence="4 5">
    <name type="scientific">Conyzicola nivalis</name>
    <dbReference type="NCBI Taxonomy" id="1477021"/>
    <lineage>
        <taxon>Bacteria</taxon>
        <taxon>Bacillati</taxon>
        <taxon>Actinomycetota</taxon>
        <taxon>Actinomycetes</taxon>
        <taxon>Micrococcales</taxon>
        <taxon>Microbacteriaceae</taxon>
        <taxon>Conyzicola</taxon>
    </lineage>
</organism>
<evidence type="ECO:0000313" key="5">
    <source>
        <dbReference type="Proteomes" id="UP001549257"/>
    </source>
</evidence>
<dbReference type="Gene3D" id="3.30.505.20">
    <property type="match status" value="2"/>
</dbReference>
<feature type="compositionally biased region" description="Basic and acidic residues" evidence="1">
    <location>
        <begin position="131"/>
        <end position="141"/>
    </location>
</feature>
<gene>
    <name evidence="4" type="ORF">ABIE21_000693</name>
</gene>
<evidence type="ECO:0000313" key="4">
    <source>
        <dbReference type="EMBL" id="MET4581203.1"/>
    </source>
</evidence>
<sequence length="193" mass="19759">MKKKTTWIIAGAAAIVVLGGAGIAVAATDPFDQDNDALTGTSLERASDAALAEVGEGTVTEAERSDDLDHAYTVEVRREDGSDVDVELDEDYEVVRVDGASTGGGATGTNSETPSGDPTDAATGGDAAISADDRSSAEKAALDAAGPGTVTDLDRSDDTDHAWEVEVTGADGRDVDVELDAQFAVVRIDSDQQ</sequence>
<reference evidence="4 5" key="1">
    <citation type="submission" date="2024-06" db="EMBL/GenBank/DDBJ databases">
        <title>Sorghum-associated microbial communities from plants grown in Nebraska, USA.</title>
        <authorList>
            <person name="Schachtman D."/>
        </authorList>
    </citation>
    <scope>NUCLEOTIDE SEQUENCE [LARGE SCALE GENOMIC DNA]</scope>
    <source>
        <strain evidence="4 5">2857</strain>
    </source>
</reference>
<feature type="chain" id="PRO_5045099931" evidence="2">
    <location>
        <begin position="27"/>
        <end position="193"/>
    </location>
</feature>
<dbReference type="RefSeq" id="WP_354023388.1">
    <property type="nucleotide sequence ID" value="NZ_JBEPSJ010000001.1"/>
</dbReference>
<proteinExistence type="predicted"/>
<feature type="compositionally biased region" description="Low complexity" evidence="1">
    <location>
        <begin position="115"/>
        <end position="130"/>
    </location>
</feature>
<feature type="signal peptide" evidence="2">
    <location>
        <begin position="1"/>
        <end position="26"/>
    </location>
</feature>
<accession>A0ABV2QKZ8</accession>
<comment type="caution">
    <text evidence="4">The sequence shown here is derived from an EMBL/GenBank/DDBJ whole genome shotgun (WGS) entry which is preliminary data.</text>
</comment>
<dbReference type="InterPro" id="IPR025711">
    <property type="entry name" value="PepSY"/>
</dbReference>
<evidence type="ECO:0000259" key="3">
    <source>
        <dbReference type="Pfam" id="PF03413"/>
    </source>
</evidence>
<keyword evidence="2" id="KW-0732">Signal</keyword>
<protein>
    <submittedName>
        <fullName evidence="4">Membrane protein YkoI</fullName>
    </submittedName>
</protein>
<evidence type="ECO:0000256" key="2">
    <source>
        <dbReference type="SAM" id="SignalP"/>
    </source>
</evidence>
<feature type="region of interest" description="Disordered" evidence="1">
    <location>
        <begin position="96"/>
        <end position="160"/>
    </location>
</feature>
<feature type="domain" description="PepSY" evidence="3">
    <location>
        <begin position="42"/>
        <end position="89"/>
    </location>
</feature>